<gene>
    <name evidence="1" type="ORF">IX39_16520</name>
</gene>
<dbReference type="RefSeq" id="WP_034678443.1">
    <property type="nucleotide sequence ID" value="NZ_FPAP01000003.1"/>
</dbReference>
<evidence type="ECO:0000313" key="1">
    <source>
        <dbReference type="EMBL" id="KFE98009.1"/>
    </source>
</evidence>
<accession>A0A085Z0P6</accession>
<dbReference type="EMBL" id="JPRP01000003">
    <property type="protein sequence ID" value="KFE98009.1"/>
    <property type="molecule type" value="Genomic_DNA"/>
</dbReference>
<dbReference type="AlphaFoldDB" id="A0A085Z0P6"/>
<evidence type="ECO:0000313" key="2">
    <source>
        <dbReference type="Proteomes" id="UP000028713"/>
    </source>
</evidence>
<dbReference type="eggNOG" id="ENOG502ZVB3">
    <property type="taxonomic scope" value="Bacteria"/>
</dbReference>
<name>A0A085Z0P6_9FLAO</name>
<dbReference type="Proteomes" id="UP000028713">
    <property type="component" value="Unassembled WGS sequence"/>
</dbReference>
<proteinExistence type="predicted"/>
<keyword evidence="2" id="KW-1185">Reference proteome</keyword>
<dbReference type="PROSITE" id="PS51257">
    <property type="entry name" value="PROKAR_LIPOPROTEIN"/>
    <property type="match status" value="1"/>
</dbReference>
<protein>
    <submittedName>
        <fullName evidence="1">Uncharacterized protein</fullName>
    </submittedName>
</protein>
<reference evidence="1 2" key="1">
    <citation type="submission" date="2014-07" db="EMBL/GenBank/DDBJ databases">
        <title>Genome of Chryseobacterium formosense LMG 24722.</title>
        <authorList>
            <person name="Pipes S.E."/>
            <person name="Stropko S.J."/>
            <person name="Newman J.D."/>
        </authorList>
    </citation>
    <scope>NUCLEOTIDE SEQUENCE [LARGE SCALE GENOMIC DNA]</scope>
    <source>
        <strain evidence="1 2">LMG 24722</strain>
    </source>
</reference>
<dbReference type="OrthoDB" id="1452770at2"/>
<sequence length="234" mass="27134">MKQILQILILLIIFSCSKVEVSKTEVEAVDKVLQFYGGQVNRSIGFKIANGKKANYFELQVSKSDLLNNEQRYLTEQAGNVAYIFYTNLKDEKSNYNEIRVKIDLDNGTSHEYNFSTTELKEIEELYSEIEKTNNFIRDADYKSLIRDSDYKSLATQNGEISVGITENKLKDIFDQRKSKFGNIKEIQNQGFSFHKSVYRGNFINVKEVILFDKNAEDMILSYDRKTKKLIAIH</sequence>
<comment type="caution">
    <text evidence="1">The sequence shown here is derived from an EMBL/GenBank/DDBJ whole genome shotgun (WGS) entry which is preliminary data.</text>
</comment>
<organism evidence="1 2">
    <name type="scientific">Chryseobacterium formosense</name>
    <dbReference type="NCBI Taxonomy" id="236814"/>
    <lineage>
        <taxon>Bacteria</taxon>
        <taxon>Pseudomonadati</taxon>
        <taxon>Bacteroidota</taxon>
        <taxon>Flavobacteriia</taxon>
        <taxon>Flavobacteriales</taxon>
        <taxon>Weeksellaceae</taxon>
        <taxon>Chryseobacterium group</taxon>
        <taxon>Chryseobacterium</taxon>
    </lineage>
</organism>